<evidence type="ECO:0000313" key="3">
    <source>
        <dbReference type="Proteomes" id="UP000765509"/>
    </source>
</evidence>
<comment type="caution">
    <text evidence="2">The sequence shown here is derived from an EMBL/GenBank/DDBJ whole genome shotgun (WGS) entry which is preliminary data.</text>
</comment>
<sequence>MSHTYTPSPATAHATPQAPAITQAPTTSQAPTHAHATAPAPATSQAPAHTHATTPVARGTTCVTRKLLMPLDIKPSHAFPLCACVTPMQPLHCATGSNHLTLSG</sequence>
<protein>
    <submittedName>
        <fullName evidence="2">Uncharacterized protein</fullName>
    </submittedName>
</protein>
<feature type="region of interest" description="Disordered" evidence="1">
    <location>
        <begin position="1"/>
        <end position="58"/>
    </location>
</feature>
<evidence type="ECO:0000313" key="2">
    <source>
        <dbReference type="EMBL" id="MBW0465474.1"/>
    </source>
</evidence>
<name>A0A9Q3GFM7_9BASI</name>
<dbReference type="AlphaFoldDB" id="A0A9Q3GFM7"/>
<proteinExistence type="predicted"/>
<dbReference type="Proteomes" id="UP000765509">
    <property type="component" value="Unassembled WGS sequence"/>
</dbReference>
<gene>
    <name evidence="2" type="ORF">O181_005189</name>
</gene>
<reference evidence="2" key="1">
    <citation type="submission" date="2021-03" db="EMBL/GenBank/DDBJ databases">
        <title>Draft genome sequence of rust myrtle Austropuccinia psidii MF-1, a brazilian biotype.</title>
        <authorList>
            <person name="Quecine M.C."/>
            <person name="Pachon D.M.R."/>
            <person name="Bonatelli M.L."/>
            <person name="Correr F.H."/>
            <person name="Franceschini L.M."/>
            <person name="Leite T.F."/>
            <person name="Margarido G.R.A."/>
            <person name="Almeida C.A."/>
            <person name="Ferrarezi J.A."/>
            <person name="Labate C.A."/>
        </authorList>
    </citation>
    <scope>NUCLEOTIDE SEQUENCE</scope>
    <source>
        <strain evidence="2">MF-1</strain>
    </source>
</reference>
<accession>A0A9Q3GFM7</accession>
<feature type="compositionally biased region" description="Low complexity" evidence="1">
    <location>
        <begin position="1"/>
        <end position="55"/>
    </location>
</feature>
<dbReference type="EMBL" id="AVOT02001051">
    <property type="protein sequence ID" value="MBW0465474.1"/>
    <property type="molecule type" value="Genomic_DNA"/>
</dbReference>
<organism evidence="2 3">
    <name type="scientific">Austropuccinia psidii MF-1</name>
    <dbReference type="NCBI Taxonomy" id="1389203"/>
    <lineage>
        <taxon>Eukaryota</taxon>
        <taxon>Fungi</taxon>
        <taxon>Dikarya</taxon>
        <taxon>Basidiomycota</taxon>
        <taxon>Pucciniomycotina</taxon>
        <taxon>Pucciniomycetes</taxon>
        <taxon>Pucciniales</taxon>
        <taxon>Sphaerophragmiaceae</taxon>
        <taxon>Austropuccinia</taxon>
    </lineage>
</organism>
<evidence type="ECO:0000256" key="1">
    <source>
        <dbReference type="SAM" id="MobiDB-lite"/>
    </source>
</evidence>
<keyword evidence="3" id="KW-1185">Reference proteome</keyword>